<accession>A0A3R7QJ09</accession>
<comment type="pathway">
    <text evidence="11">Phospholipid metabolism; phosphatidylethanolamine biosynthesis.</text>
</comment>
<evidence type="ECO:0000313" key="13">
    <source>
        <dbReference type="EMBL" id="ROT80423.1"/>
    </source>
</evidence>
<keyword evidence="5" id="KW-0210">Decarboxylase</keyword>
<comment type="function">
    <text evidence="12">Catalyzes the formation of phosphatidylethanolamine (PtdEtn) from phosphatidylserine (PtdSer). Plays a central role in phospholipid metabolism and in the interorganelle trafficking of phosphatidylserine. May be involved in lipid droplet biogenesis at the endoplasmic reticulum membrane.</text>
</comment>
<keyword evidence="9" id="KW-1208">Phospholipid metabolism</keyword>
<dbReference type="InterPro" id="IPR033177">
    <property type="entry name" value="PSD-B"/>
</dbReference>
<keyword evidence="6" id="KW-0443">Lipid metabolism</keyword>
<keyword evidence="10" id="KW-0670">Pyruvate</keyword>
<sequence length="259" mass="29553">MAQSNLRNYLRSLRWTPLPVGVGLALIAFQQYRHTRKREAAKLGQLQPCDCLAEEWEVSAYKLLPLRSFSRAWGWVNGIKLPEWSRKSVLGFYVRAFGCNMAEAEVEDLNQYACLSDLFRRSLKEGIRPVDLSAEVVSPADGTVLSFGTVDCGSLDQIKGVTYPLRKFLGPNCWTKGGPMIVDSKTDDGCFHRSCLNDNNNMLYHCVIYLAPGDYHRFHSSADWQVHFRRHFPGELLSVNPSIAAWNFPNFTFHFYMKC</sequence>
<name>A0A3R7QJ09_PENVA</name>
<reference evidence="13 14" key="1">
    <citation type="submission" date="2018-04" db="EMBL/GenBank/DDBJ databases">
        <authorList>
            <person name="Zhang X."/>
            <person name="Yuan J."/>
            <person name="Li F."/>
            <person name="Xiang J."/>
        </authorList>
    </citation>
    <scope>NUCLEOTIDE SEQUENCE [LARGE SCALE GENOMIC DNA]</scope>
    <source>
        <tissue evidence="13">Muscle</tissue>
    </source>
</reference>
<dbReference type="NCBIfam" id="TIGR00163">
    <property type="entry name" value="PS_decarb"/>
    <property type="match status" value="1"/>
</dbReference>
<protein>
    <recommendedName>
        <fullName evidence="3">phosphatidylserine decarboxylase</fullName>
        <ecNumber evidence="3">4.1.1.65</ecNumber>
    </recommendedName>
</protein>
<dbReference type="GO" id="GO:0004609">
    <property type="term" value="F:phosphatidylserine decarboxylase activity"/>
    <property type="evidence" value="ECO:0007669"/>
    <property type="project" value="UniProtKB-EC"/>
</dbReference>
<evidence type="ECO:0000256" key="12">
    <source>
        <dbReference type="ARBA" id="ARBA00045136"/>
    </source>
</evidence>
<evidence type="ECO:0000256" key="4">
    <source>
        <dbReference type="ARBA" id="ARBA00022516"/>
    </source>
</evidence>
<dbReference type="AlphaFoldDB" id="A0A3R7QJ09"/>
<keyword evidence="7" id="KW-0594">Phospholipid biosynthesis</keyword>
<keyword evidence="14" id="KW-1185">Reference proteome</keyword>
<evidence type="ECO:0000256" key="9">
    <source>
        <dbReference type="ARBA" id="ARBA00023264"/>
    </source>
</evidence>
<comment type="pathway">
    <text evidence="2">Lipid metabolism.</text>
</comment>
<dbReference type="GO" id="GO:0005739">
    <property type="term" value="C:mitochondrion"/>
    <property type="evidence" value="ECO:0007669"/>
    <property type="project" value="TreeGrafter"/>
</dbReference>
<evidence type="ECO:0000256" key="1">
    <source>
        <dbReference type="ARBA" id="ARBA00001928"/>
    </source>
</evidence>
<reference evidence="13 14" key="2">
    <citation type="submission" date="2019-01" db="EMBL/GenBank/DDBJ databases">
        <title>The decoding of complex shrimp genome reveals the adaptation for benthos swimmer, frequently molting mechanism and breeding impact on genome.</title>
        <authorList>
            <person name="Sun Y."/>
            <person name="Gao Y."/>
            <person name="Yu Y."/>
        </authorList>
    </citation>
    <scope>NUCLEOTIDE SEQUENCE [LARGE SCALE GENOMIC DNA]</scope>
    <source>
        <tissue evidence="13">Muscle</tissue>
    </source>
</reference>
<evidence type="ECO:0000313" key="14">
    <source>
        <dbReference type="Proteomes" id="UP000283509"/>
    </source>
</evidence>
<dbReference type="PANTHER" id="PTHR10067">
    <property type="entry name" value="PHOSPHATIDYLSERINE DECARBOXYLASE"/>
    <property type="match status" value="1"/>
</dbReference>
<gene>
    <name evidence="13" type="ORF">C7M84_000818</name>
</gene>
<keyword evidence="8" id="KW-0456">Lyase</keyword>
<dbReference type="EC" id="4.1.1.65" evidence="3"/>
<dbReference type="InterPro" id="IPR003817">
    <property type="entry name" value="PS_Dcarbxylase"/>
</dbReference>
<evidence type="ECO:0000256" key="5">
    <source>
        <dbReference type="ARBA" id="ARBA00022793"/>
    </source>
</evidence>
<evidence type="ECO:0000256" key="2">
    <source>
        <dbReference type="ARBA" id="ARBA00005189"/>
    </source>
</evidence>
<evidence type="ECO:0000256" key="7">
    <source>
        <dbReference type="ARBA" id="ARBA00023209"/>
    </source>
</evidence>
<dbReference type="PANTHER" id="PTHR10067:SF6">
    <property type="entry name" value="PHOSPHATIDYLSERINE DECARBOXYLASE PROENZYME, MITOCHONDRIAL"/>
    <property type="match status" value="1"/>
</dbReference>
<comment type="cofactor">
    <cofactor evidence="1">
        <name>pyruvate</name>
        <dbReference type="ChEBI" id="CHEBI:15361"/>
    </cofactor>
</comment>
<dbReference type="UniPathway" id="UPA00558"/>
<dbReference type="Proteomes" id="UP000283509">
    <property type="component" value="Unassembled WGS sequence"/>
</dbReference>
<keyword evidence="4" id="KW-0444">Lipid biosynthesis</keyword>
<organism evidence="13 14">
    <name type="scientific">Penaeus vannamei</name>
    <name type="common">Whiteleg shrimp</name>
    <name type="synonym">Litopenaeus vannamei</name>
    <dbReference type="NCBI Taxonomy" id="6689"/>
    <lineage>
        <taxon>Eukaryota</taxon>
        <taxon>Metazoa</taxon>
        <taxon>Ecdysozoa</taxon>
        <taxon>Arthropoda</taxon>
        <taxon>Crustacea</taxon>
        <taxon>Multicrustacea</taxon>
        <taxon>Malacostraca</taxon>
        <taxon>Eumalacostraca</taxon>
        <taxon>Eucarida</taxon>
        <taxon>Decapoda</taxon>
        <taxon>Dendrobranchiata</taxon>
        <taxon>Penaeoidea</taxon>
        <taxon>Penaeidae</taxon>
        <taxon>Penaeus</taxon>
    </lineage>
</organism>
<evidence type="ECO:0000256" key="6">
    <source>
        <dbReference type="ARBA" id="ARBA00023098"/>
    </source>
</evidence>
<dbReference type="GO" id="GO:0006646">
    <property type="term" value="P:phosphatidylethanolamine biosynthetic process"/>
    <property type="evidence" value="ECO:0007669"/>
    <property type="project" value="UniProtKB-UniPathway"/>
</dbReference>
<comment type="caution">
    <text evidence="13">The sequence shown here is derived from an EMBL/GenBank/DDBJ whole genome shotgun (WGS) entry which is preliminary data.</text>
</comment>
<evidence type="ECO:0000256" key="11">
    <source>
        <dbReference type="ARBA" id="ARBA00024326"/>
    </source>
</evidence>
<evidence type="ECO:0000256" key="8">
    <source>
        <dbReference type="ARBA" id="ARBA00023239"/>
    </source>
</evidence>
<dbReference type="STRING" id="6689.A0A3R7QJ09"/>
<dbReference type="OrthoDB" id="4330at2759"/>
<dbReference type="Pfam" id="PF02666">
    <property type="entry name" value="PS_Dcarbxylase"/>
    <property type="match status" value="1"/>
</dbReference>
<dbReference type="EMBL" id="QCYY01001122">
    <property type="protein sequence ID" value="ROT80423.1"/>
    <property type="molecule type" value="Genomic_DNA"/>
</dbReference>
<proteinExistence type="predicted"/>
<evidence type="ECO:0000256" key="3">
    <source>
        <dbReference type="ARBA" id="ARBA00012243"/>
    </source>
</evidence>
<evidence type="ECO:0000256" key="10">
    <source>
        <dbReference type="ARBA" id="ARBA00023317"/>
    </source>
</evidence>